<dbReference type="EMBL" id="CM001441">
    <property type="protein sequence ID" value="EHQ90192.1"/>
    <property type="molecule type" value="Genomic_DNA"/>
</dbReference>
<evidence type="ECO:0000313" key="2">
    <source>
        <dbReference type="Proteomes" id="UP000005104"/>
    </source>
</evidence>
<sequence length="57" mass="6789">MMNNVLDLRVQRKRHEAAYAVQEHDYSRYGFKRDFGKLKREDTEVILILLTGVYLST</sequence>
<organism evidence="1 2">
    <name type="scientific">Desulfosporosinus youngiae DSM 17734</name>
    <dbReference type="NCBI Taxonomy" id="768710"/>
    <lineage>
        <taxon>Bacteria</taxon>
        <taxon>Bacillati</taxon>
        <taxon>Bacillota</taxon>
        <taxon>Clostridia</taxon>
        <taxon>Eubacteriales</taxon>
        <taxon>Desulfitobacteriaceae</taxon>
        <taxon>Desulfosporosinus</taxon>
    </lineage>
</organism>
<dbReference type="RefSeq" id="WP_007784469.1">
    <property type="nucleotide sequence ID" value="NZ_CM001441.1"/>
</dbReference>
<reference evidence="1 2" key="1">
    <citation type="submission" date="2011-11" db="EMBL/GenBank/DDBJ databases">
        <title>The Noncontiguous Finished genome of Desulfosporosinus youngiae DSM 17734.</title>
        <authorList>
            <consortium name="US DOE Joint Genome Institute (JGI-PGF)"/>
            <person name="Lucas S."/>
            <person name="Han J."/>
            <person name="Lapidus A."/>
            <person name="Cheng J.-F."/>
            <person name="Goodwin L."/>
            <person name="Pitluck S."/>
            <person name="Peters L."/>
            <person name="Ovchinnikova G."/>
            <person name="Lu M."/>
            <person name="Land M.L."/>
            <person name="Hauser L."/>
            <person name="Pester M."/>
            <person name="Spring S."/>
            <person name="Ollivier B."/>
            <person name="Rattei T."/>
            <person name="Klenk H.-P."/>
            <person name="Wagner M."/>
            <person name="Loy A."/>
            <person name="Woyke T.J."/>
        </authorList>
    </citation>
    <scope>NUCLEOTIDE SEQUENCE [LARGE SCALE GENOMIC DNA]</scope>
    <source>
        <strain evidence="1 2">DSM 17734</strain>
    </source>
</reference>
<dbReference type="AlphaFoldDB" id="H5Y588"/>
<name>H5Y588_9FIRM</name>
<dbReference type="HOGENOM" id="CLU_2989334_0_0_9"/>
<gene>
    <name evidence="1" type="ORF">DesyoDRAFT_3158</name>
</gene>
<keyword evidence="2" id="KW-1185">Reference proteome</keyword>
<evidence type="ECO:0000313" key="1">
    <source>
        <dbReference type="EMBL" id="EHQ90192.1"/>
    </source>
</evidence>
<dbReference type="Proteomes" id="UP000005104">
    <property type="component" value="Chromosome"/>
</dbReference>
<dbReference type="STRING" id="768710.DesyoDRAFT_3158"/>
<accession>H5Y588</accession>
<protein>
    <submittedName>
        <fullName evidence="1">Uncharacterized protein</fullName>
    </submittedName>
</protein>
<proteinExistence type="predicted"/>